<feature type="region of interest" description="Disordered" evidence="1">
    <location>
        <begin position="1"/>
        <end position="22"/>
    </location>
</feature>
<dbReference type="Gene3D" id="3.40.50.150">
    <property type="entry name" value="Vaccinia Virus protein VP39"/>
    <property type="match status" value="1"/>
</dbReference>
<dbReference type="HOGENOM" id="CLU_945702_0_0_9"/>
<dbReference type="KEGG" id="dgi:Desgi_4458"/>
<accession>R4KQ80</accession>
<name>R4KQ80_9FIRM</name>
<dbReference type="RefSeq" id="WP_006524484.1">
    <property type="nucleotide sequence ID" value="NC_021184.1"/>
</dbReference>
<dbReference type="SUPFAM" id="SSF53335">
    <property type="entry name" value="S-adenosyl-L-methionine-dependent methyltransferases"/>
    <property type="match status" value="1"/>
</dbReference>
<organism evidence="2 3">
    <name type="scientific">Desulfoscipio gibsoniae DSM 7213</name>
    <dbReference type="NCBI Taxonomy" id="767817"/>
    <lineage>
        <taxon>Bacteria</taxon>
        <taxon>Bacillati</taxon>
        <taxon>Bacillota</taxon>
        <taxon>Clostridia</taxon>
        <taxon>Eubacteriales</taxon>
        <taxon>Desulfallaceae</taxon>
        <taxon>Desulfoscipio</taxon>
    </lineage>
</organism>
<keyword evidence="3" id="KW-1185">Reference proteome</keyword>
<dbReference type="Proteomes" id="UP000013520">
    <property type="component" value="Chromosome"/>
</dbReference>
<evidence type="ECO:0000313" key="3">
    <source>
        <dbReference type="Proteomes" id="UP000013520"/>
    </source>
</evidence>
<protein>
    <recommendedName>
        <fullName evidence="4">Methyltransferase family protein</fullName>
    </recommendedName>
</protein>
<reference evidence="2 3" key="1">
    <citation type="submission" date="2012-01" db="EMBL/GenBank/DDBJ databases">
        <title>Complete sequence of Desulfotomaculum gibsoniae DSM 7213.</title>
        <authorList>
            <consortium name="US DOE Joint Genome Institute"/>
            <person name="Lucas S."/>
            <person name="Han J."/>
            <person name="Lapidus A."/>
            <person name="Cheng J.-F."/>
            <person name="Goodwin L."/>
            <person name="Pitluck S."/>
            <person name="Peters L."/>
            <person name="Ovchinnikova G."/>
            <person name="Teshima H."/>
            <person name="Detter J.C."/>
            <person name="Han C."/>
            <person name="Tapia R."/>
            <person name="Land M."/>
            <person name="Hauser L."/>
            <person name="Kyrpides N."/>
            <person name="Ivanova N."/>
            <person name="Pagani I."/>
            <person name="Parshina S."/>
            <person name="Plugge C."/>
            <person name="Muyzer G."/>
            <person name="Kuever J."/>
            <person name="Ivanova A."/>
            <person name="Nazina T."/>
            <person name="Klenk H.-P."/>
            <person name="Brambilla E."/>
            <person name="Spring S."/>
            <person name="Stams A.F."/>
            <person name="Woyke T."/>
        </authorList>
    </citation>
    <scope>NUCLEOTIDE SEQUENCE [LARGE SCALE GENOMIC DNA]</scope>
    <source>
        <strain evidence="2 3">DSM 7213</strain>
    </source>
</reference>
<evidence type="ECO:0008006" key="4">
    <source>
        <dbReference type="Google" id="ProtNLM"/>
    </source>
</evidence>
<dbReference type="AlphaFoldDB" id="R4KQ80"/>
<dbReference type="InterPro" id="IPR029063">
    <property type="entry name" value="SAM-dependent_MTases_sf"/>
</dbReference>
<evidence type="ECO:0000313" key="2">
    <source>
        <dbReference type="EMBL" id="AGL03692.1"/>
    </source>
</evidence>
<dbReference type="eggNOG" id="COG0500">
    <property type="taxonomic scope" value="Bacteria"/>
</dbReference>
<dbReference type="OrthoDB" id="344900at2"/>
<gene>
    <name evidence="2" type="ORF">Desgi_4458</name>
</gene>
<proteinExistence type="predicted"/>
<dbReference type="EMBL" id="CP003273">
    <property type="protein sequence ID" value="AGL03692.1"/>
    <property type="molecule type" value="Genomic_DNA"/>
</dbReference>
<dbReference type="CDD" id="cd02440">
    <property type="entry name" value="AdoMet_MTases"/>
    <property type="match status" value="1"/>
</dbReference>
<evidence type="ECO:0000256" key="1">
    <source>
        <dbReference type="SAM" id="MobiDB-lite"/>
    </source>
</evidence>
<dbReference type="STRING" id="767817.Desgi_4458"/>
<sequence length="294" mass="34115">MSEQLSNDAELEHTNTGISMDAQNQIRSQWRSECNTEVNFWNNYIKTMGEAFQNDYPNRLNAEYPLQPHILEHIQHLSENEINILDVGAGPLTVLGKRWPPKKIRITAVDPLADDYDAILEKAGITPPVRSTWCHGELLLERFKPNSFDLAYAQNSLDHSYNPLLVIKNMLTLVKLNCYVLLEHAQNEAENENYIGLHQWNFDIENDNFIIWNKQFKHNVTKLLAPYGEVTFRLNKNIRWLIVSIKKTTNFELTKDRNLVKVQDEAQINPVTGKTDNYVTTAKIPWWKSLLRGK</sequence>